<keyword evidence="3" id="KW-0812">Transmembrane</keyword>
<keyword evidence="2" id="KW-0813">Transport</keyword>
<evidence type="ECO:0000256" key="9">
    <source>
        <dbReference type="SAM" id="MobiDB-lite"/>
    </source>
</evidence>
<name>A0A031LMD3_9CREN</name>
<proteinExistence type="predicted"/>
<dbReference type="Proteomes" id="UP000024332">
    <property type="component" value="Unassembled WGS sequence"/>
</dbReference>
<organism evidence="10 11">
    <name type="scientific">Candidatus Acidianus copahuensis</name>
    <dbReference type="NCBI Taxonomy" id="1160895"/>
    <lineage>
        <taxon>Archaea</taxon>
        <taxon>Thermoproteota</taxon>
        <taxon>Thermoprotei</taxon>
        <taxon>Sulfolobales</taxon>
        <taxon>Sulfolobaceae</taxon>
        <taxon>Acidianus</taxon>
    </lineage>
</organism>
<dbReference type="AlphaFoldDB" id="A0A031LMD3"/>
<dbReference type="EMBL" id="JFZT01000057">
    <property type="protein sequence ID" value="EZQ02063.1"/>
    <property type="molecule type" value="Genomic_DNA"/>
</dbReference>
<dbReference type="GO" id="GO:0016020">
    <property type="term" value="C:membrane"/>
    <property type="evidence" value="ECO:0007669"/>
    <property type="project" value="UniProtKB-ARBA"/>
</dbReference>
<keyword evidence="7" id="KW-0472">Membrane</keyword>
<feature type="region of interest" description="Disordered" evidence="9">
    <location>
        <begin position="72"/>
        <end position="92"/>
    </location>
</feature>
<gene>
    <name evidence="10" type="ORF">CM19_11380</name>
</gene>
<reference evidence="10 11" key="1">
    <citation type="submission" date="2014-03" db="EMBL/GenBank/DDBJ databases">
        <title>Draft genome sequence of the novel thermoacidophilic archaea Acidianus copahuensis ALE1 strain, isolated from Copahue volcanic area in Neuquen Argentina.</title>
        <authorList>
            <person name="Urbieta M.S."/>
            <person name="Rascovan N."/>
            <person name="Castro C."/>
            <person name="Revale S."/>
            <person name="Giaveno M.A."/>
            <person name="Vazquez M.P."/>
            <person name="Donati E.R."/>
        </authorList>
    </citation>
    <scope>NUCLEOTIDE SEQUENCE [LARGE SCALE GENOMIC DNA]</scope>
    <source>
        <strain evidence="10 11">ALE1</strain>
    </source>
</reference>
<evidence type="ECO:0000256" key="2">
    <source>
        <dbReference type="ARBA" id="ARBA00022448"/>
    </source>
</evidence>
<evidence type="ECO:0000256" key="6">
    <source>
        <dbReference type="ARBA" id="ARBA00023010"/>
    </source>
</evidence>
<evidence type="ECO:0000313" key="11">
    <source>
        <dbReference type="Proteomes" id="UP000024332"/>
    </source>
</evidence>
<evidence type="ECO:0000256" key="3">
    <source>
        <dbReference type="ARBA" id="ARBA00022692"/>
    </source>
</evidence>
<dbReference type="Pfam" id="PF02416">
    <property type="entry name" value="TatA_B_E"/>
    <property type="match status" value="1"/>
</dbReference>
<comment type="caution">
    <text evidence="10">The sequence shown here is derived from an EMBL/GenBank/DDBJ whole genome shotgun (WGS) entry which is preliminary data.</text>
</comment>
<keyword evidence="5" id="KW-1133">Transmembrane helix</keyword>
<comment type="subcellular location">
    <subcellularLocation>
        <location evidence="1">Membrane</location>
        <topology evidence="1">Single-pass membrane protein</topology>
    </subcellularLocation>
</comment>
<dbReference type="InterPro" id="IPR003369">
    <property type="entry name" value="TatA/B/E"/>
</dbReference>
<sequence length="127" mass="14584">MLGNLSDIFILVVVALLLMGGQKDISGTVRNIGKTLNEFKRRQAEFRNELERELSPVDEMAKDMRKDIYSISSETKRDLSDTPSYPSYPRLVRPASSINNEARIKELERQISDLQKELERLKNDGKN</sequence>
<protein>
    <recommendedName>
        <fullName evidence="12">Translocase</fullName>
    </recommendedName>
</protein>
<evidence type="ECO:0000313" key="10">
    <source>
        <dbReference type="EMBL" id="EZQ02063.1"/>
    </source>
</evidence>
<dbReference type="Gene3D" id="1.20.5.3310">
    <property type="match status" value="1"/>
</dbReference>
<evidence type="ECO:0000256" key="4">
    <source>
        <dbReference type="ARBA" id="ARBA00022927"/>
    </source>
</evidence>
<keyword evidence="4" id="KW-0653">Protein transport</keyword>
<feature type="coiled-coil region" evidence="8">
    <location>
        <begin position="97"/>
        <end position="124"/>
    </location>
</feature>
<accession>A0A031LMD3</accession>
<dbReference type="RefSeq" id="WP_048100446.1">
    <property type="nucleotide sequence ID" value="NZ_JFZT01000057.1"/>
</dbReference>
<evidence type="ECO:0000256" key="8">
    <source>
        <dbReference type="SAM" id="Coils"/>
    </source>
</evidence>
<evidence type="ECO:0000256" key="1">
    <source>
        <dbReference type="ARBA" id="ARBA00004167"/>
    </source>
</evidence>
<keyword evidence="6" id="KW-0811">Translocation</keyword>
<dbReference type="STRING" id="1160895.CM19_11380"/>
<keyword evidence="11" id="KW-1185">Reference proteome</keyword>
<evidence type="ECO:0000256" key="5">
    <source>
        <dbReference type="ARBA" id="ARBA00022989"/>
    </source>
</evidence>
<dbReference type="OrthoDB" id="44155at2157"/>
<dbReference type="GO" id="GO:0015031">
    <property type="term" value="P:protein transport"/>
    <property type="evidence" value="ECO:0007669"/>
    <property type="project" value="UniProtKB-KW"/>
</dbReference>
<keyword evidence="8" id="KW-0175">Coiled coil</keyword>
<evidence type="ECO:0008006" key="12">
    <source>
        <dbReference type="Google" id="ProtNLM"/>
    </source>
</evidence>
<evidence type="ECO:0000256" key="7">
    <source>
        <dbReference type="ARBA" id="ARBA00023136"/>
    </source>
</evidence>